<evidence type="ECO:0000313" key="1">
    <source>
        <dbReference type="EMBL" id="PYH43493.1"/>
    </source>
</evidence>
<dbReference type="EMBL" id="KZ821243">
    <property type="protein sequence ID" value="PYH43493.1"/>
    <property type="molecule type" value="Genomic_DNA"/>
</dbReference>
<keyword evidence="2" id="KW-1185">Reference proteome</keyword>
<sequence>MPANKDRLYIALFARGGKATMPGKEDTHHWAILIGSKAATNAGSSVQYHAKERISQEGKSEFFFEEHDASAQMLLILRGIPVSQNVSGWNCVSWVKEALEVVDADTQALASTRVCDWGRVRDAAIEYCQRKKDQHRFDGKGDYDMGVIPTYDLMVGRGLIF</sequence>
<dbReference type="RefSeq" id="XP_025429475.1">
    <property type="nucleotide sequence ID" value="XM_025578647.1"/>
</dbReference>
<accession>A0A318ZFU9</accession>
<name>A0A318ZFU9_9EURO</name>
<dbReference type="OrthoDB" id="2679825at2759"/>
<gene>
    <name evidence="1" type="ORF">BP01DRAFT_402582</name>
</gene>
<dbReference type="Pfam" id="PF21858">
    <property type="entry name" value="DUF6914"/>
    <property type="match status" value="1"/>
</dbReference>
<dbReference type="AlphaFoldDB" id="A0A318ZFU9"/>
<evidence type="ECO:0000313" key="2">
    <source>
        <dbReference type="Proteomes" id="UP000248349"/>
    </source>
</evidence>
<dbReference type="InterPro" id="IPR054208">
    <property type="entry name" value="DUF6914"/>
</dbReference>
<reference evidence="1 2" key="1">
    <citation type="submission" date="2016-12" db="EMBL/GenBank/DDBJ databases">
        <title>The genomes of Aspergillus section Nigri reveals drivers in fungal speciation.</title>
        <authorList>
            <consortium name="DOE Joint Genome Institute"/>
            <person name="Vesth T.C."/>
            <person name="Nybo J."/>
            <person name="Theobald S."/>
            <person name="Brandl J."/>
            <person name="Frisvad J.C."/>
            <person name="Nielsen K.F."/>
            <person name="Lyhne E.K."/>
            <person name="Kogle M.E."/>
            <person name="Kuo A."/>
            <person name="Riley R."/>
            <person name="Clum A."/>
            <person name="Nolan M."/>
            <person name="Lipzen A."/>
            <person name="Salamov A."/>
            <person name="Henrissat B."/>
            <person name="Wiebenga A."/>
            <person name="De Vries R.P."/>
            <person name="Grigoriev I.V."/>
            <person name="Mortensen U.H."/>
            <person name="Andersen M.R."/>
            <person name="Baker S.E."/>
        </authorList>
    </citation>
    <scope>NUCLEOTIDE SEQUENCE [LARGE SCALE GENOMIC DNA]</scope>
    <source>
        <strain evidence="1 2">JOP 1030-1</strain>
    </source>
</reference>
<dbReference type="Proteomes" id="UP000248349">
    <property type="component" value="Unassembled WGS sequence"/>
</dbReference>
<proteinExistence type="predicted"/>
<dbReference type="GeneID" id="37079876"/>
<organism evidence="1 2">
    <name type="scientific">Aspergillus saccharolyticus JOP 1030-1</name>
    <dbReference type="NCBI Taxonomy" id="1450539"/>
    <lineage>
        <taxon>Eukaryota</taxon>
        <taxon>Fungi</taxon>
        <taxon>Dikarya</taxon>
        <taxon>Ascomycota</taxon>
        <taxon>Pezizomycotina</taxon>
        <taxon>Eurotiomycetes</taxon>
        <taxon>Eurotiomycetidae</taxon>
        <taxon>Eurotiales</taxon>
        <taxon>Aspergillaceae</taxon>
        <taxon>Aspergillus</taxon>
        <taxon>Aspergillus subgen. Circumdati</taxon>
    </lineage>
</organism>
<protein>
    <submittedName>
        <fullName evidence="1">Uncharacterized protein</fullName>
    </submittedName>
</protein>